<dbReference type="GO" id="GO:0008033">
    <property type="term" value="P:tRNA processing"/>
    <property type="evidence" value="ECO:0007669"/>
    <property type="project" value="EnsemblFungi"/>
</dbReference>
<dbReference type="Proteomes" id="UP000000267">
    <property type="component" value="Unassembled WGS sequence"/>
</dbReference>
<dbReference type="PROSITE" id="PS50177">
    <property type="entry name" value="NTF2_DOMAIN"/>
    <property type="match status" value="1"/>
</dbReference>
<dbReference type="CDD" id="cd14342">
    <property type="entry name" value="UBA_TAP-C"/>
    <property type="match status" value="1"/>
</dbReference>
<evidence type="ECO:0000256" key="5">
    <source>
        <dbReference type="ARBA" id="ARBA00022614"/>
    </source>
</evidence>
<evidence type="ECO:0000256" key="3">
    <source>
        <dbReference type="ARBA" id="ARBA00022448"/>
    </source>
</evidence>
<dbReference type="GO" id="GO:0000056">
    <property type="term" value="P:ribosomal small subunit export from nucleus"/>
    <property type="evidence" value="ECO:0007669"/>
    <property type="project" value="EnsemblFungi"/>
</dbReference>
<dbReference type="GO" id="GO:0030619">
    <property type="term" value="F:U1 snRNA binding"/>
    <property type="evidence" value="ECO:0007669"/>
    <property type="project" value="EnsemblFungi"/>
</dbReference>
<evidence type="ECO:0000259" key="12">
    <source>
        <dbReference type="PROSITE" id="PS50177"/>
    </source>
</evidence>
<dbReference type="eggNOG" id="KOG3763">
    <property type="taxonomic scope" value="Eukaryota"/>
</dbReference>
<keyword evidence="4" id="KW-0963">Cytoplasm</keyword>
<dbReference type="GO" id="GO:0042272">
    <property type="term" value="C:nuclear RNA export factor complex"/>
    <property type="evidence" value="ECO:0007669"/>
    <property type="project" value="EnsemblFungi"/>
</dbReference>
<evidence type="ECO:0000256" key="8">
    <source>
        <dbReference type="ARBA" id="ARBA00023242"/>
    </source>
</evidence>
<dbReference type="GO" id="GO:0000055">
    <property type="term" value="P:ribosomal large subunit export from nucleus"/>
    <property type="evidence" value="ECO:0007669"/>
    <property type="project" value="EnsemblFungi"/>
</dbReference>
<dbReference type="SUPFAM" id="SSF54427">
    <property type="entry name" value="NTF2-like"/>
    <property type="match status" value="1"/>
</dbReference>
<dbReference type="Gene3D" id="1.10.8.10">
    <property type="entry name" value="DNA helicase RuvA subunit, C-terminal domain"/>
    <property type="match status" value="1"/>
</dbReference>
<dbReference type="OMA" id="KLEWAPW"/>
<keyword evidence="8" id="KW-0539">Nucleus</keyword>
<dbReference type="GO" id="GO:0071528">
    <property type="term" value="P:tRNA re-export from nucleus"/>
    <property type="evidence" value="ECO:0007669"/>
    <property type="project" value="EnsemblFungi"/>
</dbReference>
<proteinExistence type="inferred from homology"/>
<dbReference type="InterPro" id="IPR005637">
    <property type="entry name" value="TAP_C_dom"/>
</dbReference>
<dbReference type="InterPro" id="IPR032710">
    <property type="entry name" value="NTF2-like_dom_sf"/>
</dbReference>
<dbReference type="Pfam" id="PF18444">
    <property type="entry name" value="RRM_9"/>
    <property type="match status" value="1"/>
</dbReference>
<name>A7TH66_VANPO</name>
<feature type="domain" description="NTF2" evidence="12">
    <location>
        <begin position="277"/>
        <end position="457"/>
    </location>
</feature>
<dbReference type="PROSITE" id="PS51281">
    <property type="entry name" value="TAP_C"/>
    <property type="match status" value="1"/>
</dbReference>
<dbReference type="InterPro" id="IPR057125">
    <property type="entry name" value="NXF1/2/3/5-like_LRR"/>
</dbReference>
<evidence type="ECO:0000256" key="4">
    <source>
        <dbReference type="ARBA" id="ARBA00022490"/>
    </source>
</evidence>
<dbReference type="Gene3D" id="3.80.10.10">
    <property type="entry name" value="Ribonuclease Inhibitor"/>
    <property type="match status" value="1"/>
</dbReference>
<dbReference type="GO" id="GO:0015288">
    <property type="term" value="F:porin activity"/>
    <property type="evidence" value="ECO:0007669"/>
    <property type="project" value="EnsemblFungi"/>
</dbReference>
<dbReference type="RefSeq" id="XP_001646205.1">
    <property type="nucleotide sequence ID" value="XM_001646155.1"/>
</dbReference>
<dbReference type="FunFam" id="3.80.10.10:FF:000296">
    <property type="entry name" value="mRNA export factor MEX67"/>
    <property type="match status" value="1"/>
</dbReference>
<evidence type="ECO:0000259" key="13">
    <source>
        <dbReference type="PROSITE" id="PS51281"/>
    </source>
</evidence>
<dbReference type="GO" id="GO:0000049">
    <property type="term" value="F:tRNA binding"/>
    <property type="evidence" value="ECO:0007669"/>
    <property type="project" value="EnsemblFungi"/>
</dbReference>
<dbReference type="InParanoid" id="A7TH66"/>
<feature type="region of interest" description="Disordered" evidence="11">
    <location>
        <begin position="406"/>
        <end position="429"/>
    </location>
</feature>
<dbReference type="InterPro" id="IPR009060">
    <property type="entry name" value="UBA-like_sf"/>
</dbReference>
<dbReference type="GO" id="GO:0005737">
    <property type="term" value="C:cytoplasm"/>
    <property type="evidence" value="ECO:0007669"/>
    <property type="project" value="EnsemblFungi"/>
</dbReference>
<feature type="domain" description="TAP-C" evidence="13">
    <location>
        <begin position="529"/>
        <end position="581"/>
    </location>
</feature>
<dbReference type="InterPro" id="IPR018222">
    <property type="entry name" value="Nuclear_transport_factor_2_euk"/>
</dbReference>
<keyword evidence="15" id="KW-1185">Reference proteome</keyword>
<evidence type="ECO:0000256" key="6">
    <source>
        <dbReference type="ARBA" id="ARBA00022737"/>
    </source>
</evidence>
<accession>A7TH66</accession>
<dbReference type="OrthoDB" id="25872at2759"/>
<evidence type="ECO:0000256" key="9">
    <source>
        <dbReference type="ARBA" id="ARBA00055253"/>
    </source>
</evidence>
<sequence>MNNFHNVNNINAMANQQAMANRVQVAIYNWQNGSVQDLINFLSRHSRVSVREPRIDGNRVIGYVSSKSDAETLKKFNGMRFAGNNLKIEILGGAEDESPTVKLLKGFLYRRYDPQNKMLNLGSLHTDVELQQKGLFSTMTTQSKMFPALMKLASKEPQIIVESVNLSDNNLRDINGITTLAQSFPNLKNLCLANNQISRYKSMEAWKNKFKNLRELLMTNNPVTNERTYRSEMLRIFPKLVMLDNVVVRDAQKMDSIFSFPFKIQPFFFENDQLGQSSTDFVSNFLNLWDTDRSQLLQLYTPQSQFSMSSDSSVPPISVKNSDQTPAFGYYLSHSRNITKISTESSIQQKLATGPEAISEIFNSIPMSKHHLQDEPDEYSMESFTYGQVNGFTITLHGFFDETAKPNVTSNKGRPRRFNHGSNSSADKKLGKKSFDRTWVIVPMGNSVVIASDLLTIRPYVTPAWVKPKTIVQQPQSQSQPQPQQIAQQNGMLNMPQAPIMGNAPPAIDSVQLAPTLQLPPDVRARLSSIQLELLNKLHLQTKLNAEYTYMLAEQSGWSYDIAIKGFQSSLNNIPREAYIQ</sequence>
<dbReference type="PANTHER" id="PTHR10662">
    <property type="entry name" value="NUCLEAR RNA EXPORT FACTOR"/>
    <property type="match status" value="1"/>
</dbReference>
<dbReference type="HOGENOM" id="CLU_024991_1_1_1"/>
<dbReference type="InterPro" id="IPR032675">
    <property type="entry name" value="LRR_dom_sf"/>
</dbReference>
<evidence type="ECO:0000256" key="7">
    <source>
        <dbReference type="ARBA" id="ARBA00022816"/>
    </source>
</evidence>
<evidence type="ECO:0000256" key="10">
    <source>
        <dbReference type="ARBA" id="ARBA00069694"/>
    </source>
</evidence>
<evidence type="ECO:0000256" key="2">
    <source>
        <dbReference type="ARBA" id="ARBA00009285"/>
    </source>
</evidence>
<dbReference type="GO" id="GO:0016973">
    <property type="term" value="P:poly(A)+ mRNA export from nucleus"/>
    <property type="evidence" value="ECO:0007669"/>
    <property type="project" value="EnsemblFungi"/>
</dbReference>
<keyword evidence="7" id="KW-0509">mRNA transport</keyword>
<evidence type="ECO:0000313" key="15">
    <source>
        <dbReference type="Proteomes" id="UP000000267"/>
    </source>
</evidence>
<dbReference type="AlphaFoldDB" id="A7TH66"/>
<dbReference type="Gene3D" id="3.10.450.50">
    <property type="match status" value="1"/>
</dbReference>
<dbReference type="Pfam" id="PF03943">
    <property type="entry name" value="TAP_C"/>
    <property type="match status" value="1"/>
</dbReference>
<dbReference type="SUPFAM" id="SSF52058">
    <property type="entry name" value="L domain-like"/>
    <property type="match status" value="1"/>
</dbReference>
<evidence type="ECO:0000256" key="1">
    <source>
        <dbReference type="ARBA" id="ARBA00004123"/>
    </source>
</evidence>
<dbReference type="STRING" id="436907.A7TH66"/>
<dbReference type="InterPro" id="IPR002075">
    <property type="entry name" value="NTF2_dom"/>
</dbReference>
<comment type="similarity">
    <text evidence="2">Belongs to the NXF family.</text>
</comment>
<comment type="function">
    <text evidence="9">Involved in the export of mRNA from the nucleus to the cytoplasm.</text>
</comment>
<dbReference type="InterPro" id="IPR040736">
    <property type="entry name" value="Mex67_RRM"/>
</dbReference>
<dbReference type="InterPro" id="IPR030217">
    <property type="entry name" value="NXF_fam"/>
</dbReference>
<dbReference type="GO" id="GO:0030621">
    <property type="term" value="F:U4 snRNA binding"/>
    <property type="evidence" value="ECO:0007669"/>
    <property type="project" value="EnsemblFungi"/>
</dbReference>
<organism evidence="15">
    <name type="scientific">Vanderwaltozyma polyspora (strain ATCC 22028 / DSM 70294 / BCRC 21397 / CBS 2163 / NBRC 10782 / NRRL Y-8283 / UCD 57-17)</name>
    <name type="common">Kluyveromyces polysporus</name>
    <dbReference type="NCBI Taxonomy" id="436907"/>
    <lineage>
        <taxon>Eukaryota</taxon>
        <taxon>Fungi</taxon>
        <taxon>Dikarya</taxon>
        <taxon>Ascomycota</taxon>
        <taxon>Saccharomycotina</taxon>
        <taxon>Saccharomycetes</taxon>
        <taxon>Saccharomycetales</taxon>
        <taxon>Saccharomycetaceae</taxon>
        <taxon>Vanderwaltozyma</taxon>
    </lineage>
</organism>
<dbReference type="SMART" id="SM00804">
    <property type="entry name" value="TAP_C"/>
    <property type="match status" value="1"/>
</dbReference>
<dbReference type="Pfam" id="PF24048">
    <property type="entry name" value="LRR_NXF1-5"/>
    <property type="match status" value="1"/>
</dbReference>
<dbReference type="PhylomeDB" id="A7TH66"/>
<dbReference type="KEGG" id="vpo:Kpol_1013p18"/>
<keyword evidence="6" id="KW-0677">Repeat</keyword>
<keyword evidence="3" id="KW-0813">Transport</keyword>
<dbReference type="PANTHER" id="PTHR10662:SF22">
    <property type="entry name" value="NUCLEAR RNA EXPORT FACTOR 1"/>
    <property type="match status" value="1"/>
</dbReference>
<evidence type="ECO:0000256" key="11">
    <source>
        <dbReference type="SAM" id="MobiDB-lite"/>
    </source>
</evidence>
<dbReference type="EMBL" id="DS480390">
    <property type="protein sequence ID" value="EDO18347.1"/>
    <property type="molecule type" value="Genomic_DNA"/>
</dbReference>
<dbReference type="GO" id="GO:0017070">
    <property type="term" value="F:U6 snRNA binding"/>
    <property type="evidence" value="ECO:0007669"/>
    <property type="project" value="EnsemblFungi"/>
</dbReference>
<protein>
    <recommendedName>
        <fullName evidence="10">mRNA export factor MEX67</fullName>
    </recommendedName>
</protein>
<gene>
    <name evidence="14" type="ORF">Kpol_1013p18</name>
</gene>
<dbReference type="GO" id="GO:0030620">
    <property type="term" value="F:U2 snRNA binding"/>
    <property type="evidence" value="ECO:0007669"/>
    <property type="project" value="EnsemblFungi"/>
</dbReference>
<dbReference type="GO" id="GO:0005643">
    <property type="term" value="C:nuclear pore"/>
    <property type="evidence" value="ECO:0007669"/>
    <property type="project" value="EnsemblFungi"/>
</dbReference>
<dbReference type="SUPFAM" id="SSF46934">
    <property type="entry name" value="UBA-like"/>
    <property type="match status" value="1"/>
</dbReference>
<evidence type="ECO:0000313" key="14">
    <source>
        <dbReference type="EMBL" id="EDO18347.1"/>
    </source>
</evidence>
<dbReference type="Pfam" id="PF22602">
    <property type="entry name" value="NXF_NTF2"/>
    <property type="match status" value="1"/>
</dbReference>
<dbReference type="GO" id="GO:0030623">
    <property type="term" value="F:U5 snRNA binding"/>
    <property type="evidence" value="ECO:0007669"/>
    <property type="project" value="EnsemblFungi"/>
</dbReference>
<dbReference type="GeneID" id="5546629"/>
<comment type="subcellular location">
    <subcellularLocation>
        <location evidence="1">Nucleus</location>
    </subcellularLocation>
</comment>
<reference evidence="14 15" key="1">
    <citation type="journal article" date="2007" name="Proc. Natl. Acad. Sci. U.S.A.">
        <title>Independent sorting-out of thousands of duplicated gene pairs in two yeast species descended from a whole-genome duplication.</title>
        <authorList>
            <person name="Scannell D.R."/>
            <person name="Frank A.C."/>
            <person name="Conant G.C."/>
            <person name="Byrne K.P."/>
            <person name="Woolfit M."/>
            <person name="Wolfe K.H."/>
        </authorList>
    </citation>
    <scope>NUCLEOTIDE SEQUENCE [LARGE SCALE GENOMIC DNA]</scope>
    <source>
        <strain evidence="15">ATCC 22028 / DSM 70294 / BCRC 21397 / CBS 2163 / NBRC 10782 / NRRL Y-8283 / UCD 57-17</strain>
    </source>
</reference>
<dbReference type="FunCoup" id="A7TH66">
    <property type="interactions" value="558"/>
</dbReference>
<keyword evidence="5" id="KW-0433">Leucine-rich repeat</keyword>